<organism evidence="2 3">
    <name type="scientific">Stephania cephalantha</name>
    <dbReference type="NCBI Taxonomy" id="152367"/>
    <lineage>
        <taxon>Eukaryota</taxon>
        <taxon>Viridiplantae</taxon>
        <taxon>Streptophyta</taxon>
        <taxon>Embryophyta</taxon>
        <taxon>Tracheophyta</taxon>
        <taxon>Spermatophyta</taxon>
        <taxon>Magnoliopsida</taxon>
        <taxon>Ranunculales</taxon>
        <taxon>Menispermaceae</taxon>
        <taxon>Menispermoideae</taxon>
        <taxon>Cissampelideae</taxon>
        <taxon>Stephania</taxon>
    </lineage>
</organism>
<protein>
    <recommendedName>
        <fullName evidence="4">Ankyrin repeat-containing protein BDA1-like</fullName>
    </recommendedName>
</protein>
<dbReference type="Proteomes" id="UP001419268">
    <property type="component" value="Unassembled WGS sequence"/>
</dbReference>
<evidence type="ECO:0000313" key="3">
    <source>
        <dbReference type="Proteomes" id="UP001419268"/>
    </source>
</evidence>
<keyword evidence="1" id="KW-0040">ANK repeat</keyword>
<dbReference type="Gene3D" id="1.25.40.20">
    <property type="entry name" value="Ankyrin repeat-containing domain"/>
    <property type="match status" value="1"/>
</dbReference>
<sequence>MWQSKMLIYFSSIEVGDVANALMMWHEGSDIEALHGLLVEDPLILERVDLAHEFPKKCDIEAHITVLAGKPEFAKEILRLKPGFASELNIDGFSPIHMATANGQVELVIKELLKCLLLNKMTRLMPGFACELKQDGFSPMHLAAANGYLEIVRELLKVDSNLCCLKGRERKTALHFAVVKGRVEVINELLSSCSESVEDVTIGGELYFT</sequence>
<dbReference type="PANTHER" id="PTHR24128:SF61">
    <property type="entry name" value="ANKYRIN REPEAT-CONTAINING PROTEIN BDA1-LIKE"/>
    <property type="match status" value="1"/>
</dbReference>
<evidence type="ECO:0000313" key="2">
    <source>
        <dbReference type="EMBL" id="KAK9095032.1"/>
    </source>
</evidence>
<reference evidence="2 3" key="1">
    <citation type="submission" date="2024-01" db="EMBL/GenBank/DDBJ databases">
        <title>Genome assemblies of Stephania.</title>
        <authorList>
            <person name="Yang L."/>
        </authorList>
    </citation>
    <scope>NUCLEOTIDE SEQUENCE [LARGE SCALE GENOMIC DNA]</scope>
    <source>
        <strain evidence="2">JXDWG</strain>
        <tissue evidence="2">Leaf</tissue>
    </source>
</reference>
<keyword evidence="3" id="KW-1185">Reference proteome</keyword>
<accession>A0AAP0ENF3</accession>
<dbReference type="PROSITE" id="PS50088">
    <property type="entry name" value="ANK_REPEAT"/>
    <property type="match status" value="2"/>
</dbReference>
<comment type="caution">
    <text evidence="2">The sequence shown here is derived from an EMBL/GenBank/DDBJ whole genome shotgun (WGS) entry which is preliminary data.</text>
</comment>
<gene>
    <name evidence="2" type="ORF">Scep_026501</name>
</gene>
<evidence type="ECO:0000256" key="1">
    <source>
        <dbReference type="PROSITE-ProRule" id="PRU00023"/>
    </source>
</evidence>
<feature type="repeat" description="ANK" evidence="1">
    <location>
        <begin position="135"/>
        <end position="162"/>
    </location>
</feature>
<feature type="repeat" description="ANK" evidence="1">
    <location>
        <begin position="91"/>
        <end position="114"/>
    </location>
</feature>
<dbReference type="SMART" id="SM00248">
    <property type="entry name" value="ANK"/>
    <property type="match status" value="3"/>
</dbReference>
<dbReference type="PROSITE" id="PS50297">
    <property type="entry name" value="ANK_REP_REGION"/>
    <property type="match status" value="2"/>
</dbReference>
<dbReference type="InterPro" id="IPR036770">
    <property type="entry name" value="Ankyrin_rpt-contain_sf"/>
</dbReference>
<evidence type="ECO:0008006" key="4">
    <source>
        <dbReference type="Google" id="ProtNLM"/>
    </source>
</evidence>
<proteinExistence type="predicted"/>
<dbReference type="InterPro" id="IPR002110">
    <property type="entry name" value="Ankyrin_rpt"/>
</dbReference>
<dbReference type="AlphaFoldDB" id="A0AAP0ENF3"/>
<dbReference type="PANTHER" id="PTHR24128">
    <property type="entry name" value="HOMEOBOX PROTEIN WARIAI"/>
    <property type="match status" value="1"/>
</dbReference>
<dbReference type="SUPFAM" id="SSF48403">
    <property type="entry name" value="Ankyrin repeat"/>
    <property type="match status" value="1"/>
</dbReference>
<dbReference type="Pfam" id="PF12796">
    <property type="entry name" value="Ank_2"/>
    <property type="match status" value="1"/>
</dbReference>
<name>A0AAP0ENF3_9MAGN</name>
<dbReference type="EMBL" id="JBBNAG010000011">
    <property type="protein sequence ID" value="KAK9095032.1"/>
    <property type="molecule type" value="Genomic_DNA"/>
</dbReference>